<dbReference type="SUPFAM" id="SSF52540">
    <property type="entry name" value="P-loop containing nucleoside triphosphate hydrolases"/>
    <property type="match status" value="1"/>
</dbReference>
<dbReference type="GO" id="GO:0090374">
    <property type="term" value="P:oligopeptide export from mitochondrion"/>
    <property type="evidence" value="ECO:0007669"/>
    <property type="project" value="TreeGrafter"/>
</dbReference>
<dbReference type="InterPro" id="IPR027417">
    <property type="entry name" value="P-loop_NTPase"/>
</dbReference>
<dbReference type="InterPro" id="IPR039421">
    <property type="entry name" value="Type_1_exporter"/>
</dbReference>
<feature type="domain" description="ABC transporter" evidence="3">
    <location>
        <begin position="849"/>
        <end position="1151"/>
    </location>
</feature>
<protein>
    <submittedName>
        <fullName evidence="4">ABC transporter, putative</fullName>
    </submittedName>
</protein>
<dbReference type="InterPro" id="IPR003593">
    <property type="entry name" value="AAA+_ATPase"/>
</dbReference>
<evidence type="ECO:0000256" key="1">
    <source>
        <dbReference type="ARBA" id="ARBA00022741"/>
    </source>
</evidence>
<dbReference type="GO" id="GO:0015421">
    <property type="term" value="F:ABC-type oligopeptide transporter activity"/>
    <property type="evidence" value="ECO:0007669"/>
    <property type="project" value="TreeGrafter"/>
</dbReference>
<dbReference type="GO" id="GO:0005743">
    <property type="term" value="C:mitochondrial inner membrane"/>
    <property type="evidence" value="ECO:0007669"/>
    <property type="project" value="TreeGrafter"/>
</dbReference>
<accession>A0A7G2CPG4</accession>
<dbReference type="SMART" id="SM00382">
    <property type="entry name" value="AAA"/>
    <property type="match status" value="1"/>
</dbReference>
<sequence length="1160" mass="128451">MQTLWSSCRSRWTVLGLAAVCSGAAAVLHRRGDSTRLIRRTNVLEEIKRAVLLWEVQIDAELSLHRNTLFAFCQPHLSSILPLGLLQRLEHTLSGLGPEADNRHTTLRSRHSCTLGGTFDLGRYAQLCEEGHLVLSNPCDCSWLRRLDFLVQYAILRRLSLVEEARLHAALWRHTLFGANSKFVFPGEKNSHFYTASWKVFGAPSWIRRTATNTSVCVGLGYYPVFCFFSGNFEQDSFGWFQAARRLDRVWSAECSLYLKATRAAGHEDPCFLQATEICLSSLYLTVTRDLLRTQAAIGRQCVHRFFHDYLWKGIRGYRGCAVDAEQRRGGGAAPPGMWYVYRNAESNASLRWGLAKMAVYDFVGMTSNILYPSNGLKSLSVLSVLAPFTFLTGRSVFEVCRALLWSSVFAAIQSFLSKLSSADADVIIDFINNECQNEIQENLAHADEAFYSQLSVSHGVAVHGSAPFAPTGVIARFKPGYAFVREFKQRTRRVNGVITGFAALFFFRSDLRVILPLVVSEVVCRVVESHIVAHPSPCGASILSTDVDAFATSSLLYGHDVLLAVLSEAQSPTADCAFPFLSLLLASHVSRREAGSTSVLPCIDALRLLRQKVMNFRFGAAGSSGCVVDHYRMGVKFLLACDVDRSVPAASGEAPLPPELDDFEKTVFRSPRSFPLFPKEVDIESLVHRPFRFIARQFGLEAVFAFQAFIRYRDVYLEGQHRRDSSLQGRGRMVRDTLAFHAVELIRSCLLLVGLSVCRTEFSPTVLLHISRCRGVLSVFLDDSGGRDELVLRQCQQYLQNIPRTLDLSLVSSPKLQCRLQQWRDRYPSLVFDESNQIKSGIRLSRGVSFRNVFFSYPTAGAPGEGWMGAEKMVPTLNGVSFFLPASEKSAIVGPNGSGKSTVLKLLQGLYHPHYVLNGQCDCSLRGLQALANLQYFESVFPSPGCGQGGIFFDDIPVACMKMSCRRSWFVSVTSTARVYESLSLFQNISVFRDFVSNEDVETASRVCLCDQFCKPPLFLHGSADALSSGEQQRLLLARGVAALEGHYRQRCLSCPVWASPSTGAMVGLLLDEHSSSMDGQTKALLNGAVKSYLAQSPRHGVMVVTVTHDAGVLTDDTHVVVLVNGNVGAEGSVHHVKEVSAFVEATLSLQRGECREES</sequence>
<dbReference type="GO" id="GO:0016887">
    <property type="term" value="F:ATP hydrolysis activity"/>
    <property type="evidence" value="ECO:0007669"/>
    <property type="project" value="InterPro"/>
</dbReference>
<keyword evidence="2" id="KW-0067">ATP-binding</keyword>
<evidence type="ECO:0000313" key="5">
    <source>
        <dbReference type="Proteomes" id="UP000515908"/>
    </source>
</evidence>
<gene>
    <name evidence="4" type="ORF">ADEAN_000892700</name>
</gene>
<evidence type="ECO:0000256" key="2">
    <source>
        <dbReference type="ARBA" id="ARBA00022840"/>
    </source>
</evidence>
<keyword evidence="5" id="KW-1185">Reference proteome</keyword>
<dbReference type="Proteomes" id="UP000515908">
    <property type="component" value="Chromosome 21"/>
</dbReference>
<name>A0A7G2CPG4_9TRYP</name>
<organism evidence="4 5">
    <name type="scientific">Angomonas deanei</name>
    <dbReference type="NCBI Taxonomy" id="59799"/>
    <lineage>
        <taxon>Eukaryota</taxon>
        <taxon>Discoba</taxon>
        <taxon>Euglenozoa</taxon>
        <taxon>Kinetoplastea</taxon>
        <taxon>Metakinetoplastina</taxon>
        <taxon>Trypanosomatida</taxon>
        <taxon>Trypanosomatidae</taxon>
        <taxon>Strigomonadinae</taxon>
        <taxon>Angomonas</taxon>
    </lineage>
</organism>
<dbReference type="Gene3D" id="3.40.50.300">
    <property type="entry name" value="P-loop containing nucleotide triphosphate hydrolases"/>
    <property type="match status" value="1"/>
</dbReference>
<dbReference type="PANTHER" id="PTHR43394">
    <property type="entry name" value="ATP-DEPENDENT PERMEASE MDL1, MITOCHONDRIAL"/>
    <property type="match status" value="1"/>
</dbReference>
<evidence type="ECO:0000259" key="3">
    <source>
        <dbReference type="PROSITE" id="PS50893"/>
    </source>
</evidence>
<keyword evidence="1" id="KW-0547">Nucleotide-binding</keyword>
<dbReference type="AlphaFoldDB" id="A0A7G2CPG4"/>
<dbReference type="GO" id="GO:0005524">
    <property type="term" value="F:ATP binding"/>
    <property type="evidence" value="ECO:0007669"/>
    <property type="project" value="UniProtKB-KW"/>
</dbReference>
<dbReference type="EMBL" id="LR877165">
    <property type="protein sequence ID" value="CAD2221395.1"/>
    <property type="molecule type" value="Genomic_DNA"/>
</dbReference>
<dbReference type="InterPro" id="IPR017871">
    <property type="entry name" value="ABC_transporter-like_CS"/>
</dbReference>
<reference evidence="4 5" key="1">
    <citation type="submission" date="2020-08" db="EMBL/GenBank/DDBJ databases">
        <authorList>
            <person name="Newling K."/>
            <person name="Davey J."/>
            <person name="Forrester S."/>
        </authorList>
    </citation>
    <scope>NUCLEOTIDE SEQUENCE [LARGE SCALE GENOMIC DNA]</scope>
    <source>
        <strain evidence="5">Crithidia deanei Carvalho (ATCC PRA-265)</strain>
    </source>
</reference>
<dbReference type="Pfam" id="PF00005">
    <property type="entry name" value="ABC_tran"/>
    <property type="match status" value="1"/>
</dbReference>
<evidence type="ECO:0000313" key="4">
    <source>
        <dbReference type="EMBL" id="CAD2221395.1"/>
    </source>
</evidence>
<dbReference type="VEuPathDB" id="TriTrypDB:ADEAN_000892700"/>
<proteinExistence type="predicted"/>
<dbReference type="InterPro" id="IPR003439">
    <property type="entry name" value="ABC_transporter-like_ATP-bd"/>
</dbReference>
<dbReference type="PROSITE" id="PS00211">
    <property type="entry name" value="ABC_TRANSPORTER_1"/>
    <property type="match status" value="1"/>
</dbReference>
<dbReference type="PANTHER" id="PTHR43394:SF1">
    <property type="entry name" value="ATP-BINDING CASSETTE SUB-FAMILY B MEMBER 10, MITOCHONDRIAL"/>
    <property type="match status" value="1"/>
</dbReference>
<dbReference type="PROSITE" id="PS50893">
    <property type="entry name" value="ABC_TRANSPORTER_2"/>
    <property type="match status" value="1"/>
</dbReference>